<comment type="catalytic activity">
    <reaction evidence="14">
        <text>L-seryl-[protein] + ATP = O-phospho-L-seryl-[protein] + ADP + H(+)</text>
        <dbReference type="Rhea" id="RHEA:17989"/>
        <dbReference type="Rhea" id="RHEA-COMP:9863"/>
        <dbReference type="Rhea" id="RHEA-COMP:11604"/>
        <dbReference type="ChEBI" id="CHEBI:15378"/>
        <dbReference type="ChEBI" id="CHEBI:29999"/>
        <dbReference type="ChEBI" id="CHEBI:30616"/>
        <dbReference type="ChEBI" id="CHEBI:83421"/>
        <dbReference type="ChEBI" id="CHEBI:456216"/>
        <dbReference type="EC" id="2.7.11.22"/>
    </reaction>
</comment>
<feature type="compositionally biased region" description="Basic and acidic residues" evidence="17">
    <location>
        <begin position="277"/>
        <end position="291"/>
    </location>
</feature>
<dbReference type="PROSITE" id="PS00107">
    <property type="entry name" value="PROTEIN_KINASE_ATP"/>
    <property type="match status" value="1"/>
</dbReference>
<feature type="compositionally biased region" description="Polar residues" evidence="17">
    <location>
        <begin position="393"/>
        <end position="410"/>
    </location>
</feature>
<dbReference type="InterPro" id="IPR011009">
    <property type="entry name" value="Kinase-like_dom_sf"/>
</dbReference>
<evidence type="ECO:0000256" key="15">
    <source>
        <dbReference type="ARBA" id="ARBA00049280"/>
    </source>
</evidence>
<keyword evidence="5" id="KW-0723">Serine/threonine-protein kinase</keyword>
<feature type="compositionally biased region" description="Basic residues" evidence="17">
    <location>
        <begin position="526"/>
        <end position="542"/>
    </location>
</feature>
<keyword evidence="8" id="KW-0418">Kinase</keyword>
<feature type="compositionally biased region" description="Low complexity" evidence="17">
    <location>
        <begin position="1058"/>
        <end position="1092"/>
    </location>
</feature>
<feature type="compositionally biased region" description="Acidic residues" evidence="17">
    <location>
        <begin position="69"/>
        <end position="78"/>
    </location>
</feature>
<dbReference type="SMART" id="SM00220">
    <property type="entry name" value="S_TKc"/>
    <property type="match status" value="1"/>
</dbReference>
<dbReference type="GO" id="GO:0004693">
    <property type="term" value="F:cyclin-dependent protein serine/threonine kinase activity"/>
    <property type="evidence" value="ECO:0007669"/>
    <property type="project" value="UniProtKB-EC"/>
</dbReference>
<dbReference type="GO" id="GO:0005524">
    <property type="term" value="F:ATP binding"/>
    <property type="evidence" value="ECO:0007669"/>
    <property type="project" value="UniProtKB-UniRule"/>
</dbReference>
<dbReference type="GO" id="GO:0030332">
    <property type="term" value="F:cyclin binding"/>
    <property type="evidence" value="ECO:0007669"/>
    <property type="project" value="TreeGrafter"/>
</dbReference>
<feature type="region of interest" description="Disordered" evidence="17">
    <location>
        <begin position="728"/>
        <end position="812"/>
    </location>
</feature>
<comment type="subcellular location">
    <subcellularLocation>
        <location evidence="1">Nucleus</location>
    </subcellularLocation>
</comment>
<dbReference type="Pfam" id="PF00069">
    <property type="entry name" value="Pkinase"/>
    <property type="match status" value="1"/>
</dbReference>
<dbReference type="STRING" id="43041.A0A182JQ52"/>
<dbReference type="InterPro" id="IPR000719">
    <property type="entry name" value="Prot_kinase_dom"/>
</dbReference>
<feature type="compositionally biased region" description="Low complexity" evidence="17">
    <location>
        <begin position="220"/>
        <end position="240"/>
    </location>
</feature>
<evidence type="ECO:0000256" key="12">
    <source>
        <dbReference type="ARBA" id="ARBA00041920"/>
    </source>
</evidence>
<feature type="domain" description="Protein kinase" evidence="18">
    <location>
        <begin position="1128"/>
        <end position="1422"/>
    </location>
</feature>
<feature type="compositionally biased region" description="Basic residues" evidence="17">
    <location>
        <begin position="19"/>
        <end position="40"/>
    </location>
</feature>
<evidence type="ECO:0000259" key="18">
    <source>
        <dbReference type="PROSITE" id="PS50011"/>
    </source>
</evidence>
<dbReference type="Proteomes" id="UP000075881">
    <property type="component" value="Unassembled WGS sequence"/>
</dbReference>
<feature type="compositionally biased region" description="Low complexity" evidence="17">
    <location>
        <begin position="612"/>
        <end position="660"/>
    </location>
</feature>
<feature type="compositionally biased region" description="Basic and acidic residues" evidence="17">
    <location>
        <begin position="449"/>
        <end position="471"/>
    </location>
</feature>
<sequence>MERERERDNSGVGRSTSERRKHSKKRSRKSSKKSKRKRHNTTSDVDDLSSASFGEESKRYSRTHKDAYDDSSGEIEGDIAERTALSGSKSGVEYSDVSSDDFSAPEAGEIETDGTDAVEGVGVVADNGDDSFVSGNDTEDIGRTKKNSNKSRHRHRHHRLRKSITDAHSKARSHRSSSKRWSSTPQSQATEIDVRSKTPSFPEAGEMNRTGNSVETKGAVAASSISSSSSRSKRINSVSSDTSSMKYRREKRRPMQSNDEGEVKKPVDGEDDALTQNKDDEQGEDIRRTEGADGNGGSGTEELDDDNEEDEDEEDEINNDNEGQTVSSRKRIKKSRKDKKHKRNKKSKKRKKKIRAKSISSIETISESEDSLLESMTPPLKKSPGYRAASGEGSKSYTPVHNDTSLTPVSPGNIAMHQLGTPPLLEHHSTRHSINSPYDSRANVTRSRSPIDCEPDRDRERERDHRDRDRSANPGGSSSGRKLYITSSPHTPPVAMHKKSSSSYHDRTVQPNHGSPIDLDSPPPVLRHRRSSSHRANSRRRSQSIDRRYSSRRTPSPSERHKPHTPPPTKRRRDRSPPEKDYYRKSDSRSYSKRERDWEDRRGNDTSKRYGRTPSPSSNRRSRRTPSPAITSRSRSSRRGGYYSPSPERSTGGSGSYISSRSRHRSRSPRRSPLTSSTSKRYSSSRSRSPQMPSAKKIDLQKKITDTSFFAELIKDKHKRNKTLQEILENKKKNDASGVGAPSADSSTTTQDNENRQKSDLVGDNSNGTLNSASSFEASNANGVKDKTKDSMTNVTDIPMPEPTEHASHSDQIDGRTVLSTNCCDINTNSNSNGSNSNMVPDSRIPVITNNAVHHQLQHCTAAAFSGTSISNLTNVETNADPVGLVANTLESSSNANTGIAPSKPKSLTNLPMPPGVNVADLEADMAQTPSPAGPISPVAAVSAMKVMPIPTLTTTGAVPLPTANSSTSTSKQRSDSHKSNASNVSTLPAVPTTVASTHSATVPGGGMKKGLLNLPMPPMVPGSEDLSGDEDIGSPILPSNRDATQHHLTQSGQAGVTNNNNNTNLNNRYKGLSATSAVASSAQQSSGAGKAPVARPRILNRRHSRNMSAPMSASGGKDWGERCVEVFDMLEQIGEGTYGQVYKAKDQQTNELVALKKVRLEHEKEGFPITAVREIKILRQLNHQNIVNLREIVTDKQDALEFRKDKGSFYLVFEYMDHDLMGLLESGMVDFNEQNNASIMRQLLDGLNYCHKKNFLHRDIKCSNILMNNRGEVKLADFGLARLYNADNRERPYTNKVITLWYRPPELLLGEERYGPAIDVWSCGCILGELFLKKPLFQANQEPAQLEMISRLCGTPTPAVWPNVIKLPLFHTLKSKKQYRRKLREDFVFMPMPSLELLDSMLVLDPDRRITAEDALKSNWLKNVIPEQLPPPQLPTWQDCHELWSKKRRRQLREQQESSLNLPPGKPTGSAIKLDGITLPGAGAPTGINMM</sequence>
<protein>
    <recommendedName>
        <fullName evidence="11">Cyclin-dependent kinase 12</fullName>
        <ecNumber evidence="4">2.7.11.22</ecNumber>
        <ecNumber evidence="3">2.7.11.23</ecNumber>
    </recommendedName>
    <alternativeName>
        <fullName evidence="12">Cell division protein kinase 12</fullName>
    </alternativeName>
</protein>
<dbReference type="InterPro" id="IPR008271">
    <property type="entry name" value="Ser/Thr_kinase_AS"/>
</dbReference>
<evidence type="ECO:0000256" key="16">
    <source>
        <dbReference type="PROSITE-ProRule" id="PRU10141"/>
    </source>
</evidence>
<comment type="catalytic activity">
    <reaction evidence="13">
        <text>L-threonyl-[protein] + ATP = O-phospho-L-threonyl-[protein] + ADP + H(+)</text>
        <dbReference type="Rhea" id="RHEA:46608"/>
        <dbReference type="Rhea" id="RHEA-COMP:11060"/>
        <dbReference type="Rhea" id="RHEA-COMP:11605"/>
        <dbReference type="ChEBI" id="CHEBI:15378"/>
        <dbReference type="ChEBI" id="CHEBI:30013"/>
        <dbReference type="ChEBI" id="CHEBI:30616"/>
        <dbReference type="ChEBI" id="CHEBI:61977"/>
        <dbReference type="ChEBI" id="CHEBI:456216"/>
        <dbReference type="EC" id="2.7.11.22"/>
    </reaction>
</comment>
<keyword evidence="6" id="KW-0808">Transferase</keyword>
<feature type="compositionally biased region" description="Basic residues" evidence="17">
    <location>
        <begin position="328"/>
        <end position="356"/>
    </location>
</feature>
<accession>A0A182JQ52</accession>
<dbReference type="PROSITE" id="PS00108">
    <property type="entry name" value="PROTEIN_KINASE_ST"/>
    <property type="match status" value="1"/>
</dbReference>
<feature type="compositionally biased region" description="Polar residues" evidence="17">
    <location>
        <begin position="432"/>
        <end position="448"/>
    </location>
</feature>
<feature type="compositionally biased region" description="Low complexity" evidence="17">
    <location>
        <begin position="771"/>
        <end position="782"/>
    </location>
</feature>
<feature type="region of interest" description="Disordered" evidence="17">
    <location>
        <begin position="1451"/>
        <end position="1478"/>
    </location>
</feature>
<evidence type="ECO:0000313" key="20">
    <source>
        <dbReference type="Proteomes" id="UP000075881"/>
    </source>
</evidence>
<keyword evidence="10" id="KW-0539">Nucleus</keyword>
<evidence type="ECO:0000256" key="1">
    <source>
        <dbReference type="ARBA" id="ARBA00004123"/>
    </source>
</evidence>
<evidence type="ECO:0000256" key="7">
    <source>
        <dbReference type="ARBA" id="ARBA00022741"/>
    </source>
</evidence>
<feature type="compositionally biased region" description="Basic and acidic residues" evidence="17">
    <location>
        <begin position="55"/>
        <end position="68"/>
    </location>
</feature>
<dbReference type="VEuPathDB" id="VectorBase:ACHR000636"/>
<feature type="region of interest" description="Disordered" evidence="17">
    <location>
        <begin position="954"/>
        <end position="1118"/>
    </location>
</feature>
<reference evidence="19" key="2">
    <citation type="submission" date="2020-05" db="UniProtKB">
        <authorList>
            <consortium name="EnsemblMetazoa"/>
        </authorList>
    </citation>
    <scope>IDENTIFICATION</scope>
    <source>
        <strain evidence="19">ACHKN1017</strain>
    </source>
</reference>
<dbReference type="EC" id="2.7.11.23" evidence="3"/>
<evidence type="ECO:0000256" key="4">
    <source>
        <dbReference type="ARBA" id="ARBA00012425"/>
    </source>
</evidence>
<evidence type="ECO:0000256" key="13">
    <source>
        <dbReference type="ARBA" id="ARBA00047811"/>
    </source>
</evidence>
<dbReference type="InterPro" id="IPR017441">
    <property type="entry name" value="Protein_kinase_ATP_BS"/>
</dbReference>
<dbReference type="EnsemblMetazoa" id="ACHR000636-RA">
    <property type="protein sequence ID" value="ACHR000636-PA"/>
    <property type="gene ID" value="ACHR000636"/>
</dbReference>
<comment type="catalytic activity">
    <reaction evidence="15">
        <text>[DNA-directed RNA polymerase] + ATP = phospho-[DNA-directed RNA polymerase] + ADP + H(+)</text>
        <dbReference type="Rhea" id="RHEA:10216"/>
        <dbReference type="Rhea" id="RHEA-COMP:11321"/>
        <dbReference type="Rhea" id="RHEA-COMP:11322"/>
        <dbReference type="ChEBI" id="CHEBI:15378"/>
        <dbReference type="ChEBI" id="CHEBI:30616"/>
        <dbReference type="ChEBI" id="CHEBI:43176"/>
        <dbReference type="ChEBI" id="CHEBI:68546"/>
        <dbReference type="ChEBI" id="CHEBI:456216"/>
        <dbReference type="EC" id="2.7.11.23"/>
    </reaction>
</comment>
<evidence type="ECO:0000256" key="2">
    <source>
        <dbReference type="ARBA" id="ARBA00006485"/>
    </source>
</evidence>
<evidence type="ECO:0000256" key="6">
    <source>
        <dbReference type="ARBA" id="ARBA00022679"/>
    </source>
</evidence>
<name>A0A182JQ52_9DIPT</name>
<dbReference type="PANTHER" id="PTHR24056">
    <property type="entry name" value="CELL DIVISION PROTEIN KINASE"/>
    <property type="match status" value="1"/>
</dbReference>
<dbReference type="Gene3D" id="1.10.510.10">
    <property type="entry name" value="Transferase(Phosphotransferase) domain 1"/>
    <property type="match status" value="1"/>
</dbReference>
<evidence type="ECO:0000256" key="3">
    <source>
        <dbReference type="ARBA" id="ARBA00012409"/>
    </source>
</evidence>
<feature type="compositionally biased region" description="Basic residues" evidence="17">
    <location>
        <begin position="661"/>
        <end position="670"/>
    </location>
</feature>
<dbReference type="PANTHER" id="PTHR24056:SF546">
    <property type="entry name" value="CYCLIN-DEPENDENT KINASE 12"/>
    <property type="match status" value="1"/>
</dbReference>
<dbReference type="FunFam" id="3.30.200.20:FF:000074">
    <property type="entry name" value="cyclin-dependent kinase 12 isoform X2"/>
    <property type="match status" value="1"/>
</dbReference>
<evidence type="ECO:0000256" key="14">
    <source>
        <dbReference type="ARBA" id="ARBA00048367"/>
    </source>
</evidence>
<dbReference type="FunFam" id="1.10.510.10:FF:000102">
    <property type="entry name" value="cyclin-dependent kinase 12 isoform X1"/>
    <property type="match status" value="1"/>
</dbReference>
<feature type="compositionally biased region" description="Basic and acidic residues" evidence="17">
    <location>
        <begin position="575"/>
        <end position="608"/>
    </location>
</feature>
<feature type="compositionally biased region" description="Polar residues" evidence="17">
    <location>
        <begin position="474"/>
        <end position="489"/>
    </location>
</feature>
<evidence type="ECO:0000256" key="11">
    <source>
        <dbReference type="ARBA" id="ARBA00040213"/>
    </source>
</evidence>
<dbReference type="EC" id="2.7.11.22" evidence="4"/>
<reference evidence="20" key="1">
    <citation type="submission" date="2013-03" db="EMBL/GenBank/DDBJ databases">
        <title>The Genome Sequence of Anopheles christyi ACHKN1017.</title>
        <authorList>
            <consortium name="The Broad Institute Genomics Platform"/>
            <person name="Neafsey D.E."/>
            <person name="Besansky N."/>
            <person name="Walker B."/>
            <person name="Young S.K."/>
            <person name="Zeng Q."/>
            <person name="Gargeya S."/>
            <person name="Fitzgerald M."/>
            <person name="Haas B."/>
            <person name="Abouelleil A."/>
            <person name="Allen A.W."/>
            <person name="Alvarado L."/>
            <person name="Arachchi H.M."/>
            <person name="Berlin A.M."/>
            <person name="Chapman S.B."/>
            <person name="Gainer-Dewar J."/>
            <person name="Goldberg J."/>
            <person name="Griggs A."/>
            <person name="Gujja S."/>
            <person name="Hansen M."/>
            <person name="Howarth C."/>
            <person name="Imamovic A."/>
            <person name="Ireland A."/>
            <person name="Larimer J."/>
            <person name="McCowan C."/>
            <person name="Murphy C."/>
            <person name="Pearson M."/>
            <person name="Poon T.W."/>
            <person name="Priest M."/>
            <person name="Roberts A."/>
            <person name="Saif S."/>
            <person name="Shea T."/>
            <person name="Sisk P."/>
            <person name="Sykes S."/>
            <person name="Wortman J."/>
            <person name="Nusbaum C."/>
            <person name="Birren B."/>
        </authorList>
    </citation>
    <scope>NUCLEOTIDE SEQUENCE [LARGE SCALE GENOMIC DNA]</scope>
    <source>
        <strain evidence="20">ACHKN1017</strain>
    </source>
</reference>
<dbReference type="SUPFAM" id="SSF56112">
    <property type="entry name" value="Protein kinase-like (PK-like)"/>
    <property type="match status" value="1"/>
</dbReference>
<feature type="compositionally biased region" description="Basic residues" evidence="17">
    <location>
        <begin position="144"/>
        <end position="162"/>
    </location>
</feature>
<feature type="binding site" evidence="16">
    <location>
        <position position="1157"/>
    </location>
    <ligand>
        <name>ATP</name>
        <dbReference type="ChEBI" id="CHEBI:30616"/>
    </ligand>
</feature>
<keyword evidence="7 16" id="KW-0547">Nucleotide-binding</keyword>
<feature type="compositionally biased region" description="Polar residues" evidence="17">
    <location>
        <begin position="1047"/>
        <end position="1057"/>
    </location>
</feature>
<evidence type="ECO:0000256" key="10">
    <source>
        <dbReference type="ARBA" id="ARBA00023242"/>
    </source>
</evidence>
<evidence type="ECO:0000256" key="9">
    <source>
        <dbReference type="ARBA" id="ARBA00022840"/>
    </source>
</evidence>
<dbReference type="PROSITE" id="PS50011">
    <property type="entry name" value="PROTEIN_KINASE_DOM"/>
    <property type="match status" value="1"/>
</dbReference>
<feature type="compositionally biased region" description="Acidic residues" evidence="17">
    <location>
        <begin position="301"/>
        <end position="319"/>
    </location>
</feature>
<dbReference type="GO" id="GO:0008353">
    <property type="term" value="F:RNA polymerase II CTD heptapeptide repeat kinase activity"/>
    <property type="evidence" value="ECO:0007669"/>
    <property type="project" value="UniProtKB-EC"/>
</dbReference>
<feature type="compositionally biased region" description="Low complexity" evidence="17">
    <location>
        <begin position="671"/>
        <end position="694"/>
    </location>
</feature>
<dbReference type="InterPro" id="IPR050108">
    <property type="entry name" value="CDK"/>
</dbReference>
<keyword evidence="9 16" id="KW-0067">ATP-binding</keyword>
<proteinExistence type="inferred from homology"/>
<feature type="compositionally biased region" description="Basic residues" evidence="17">
    <location>
        <begin position="561"/>
        <end position="574"/>
    </location>
</feature>
<dbReference type="CDD" id="cd07864">
    <property type="entry name" value="STKc_CDK12"/>
    <property type="match status" value="1"/>
</dbReference>
<evidence type="ECO:0000313" key="19">
    <source>
        <dbReference type="EnsemblMetazoa" id="ACHR000636-PA"/>
    </source>
</evidence>
<dbReference type="GO" id="GO:0008024">
    <property type="term" value="C:cyclin/CDK positive transcription elongation factor complex"/>
    <property type="evidence" value="ECO:0007669"/>
    <property type="project" value="TreeGrafter"/>
</dbReference>
<evidence type="ECO:0000256" key="5">
    <source>
        <dbReference type="ARBA" id="ARBA00022527"/>
    </source>
</evidence>
<keyword evidence="20" id="KW-1185">Reference proteome</keyword>
<evidence type="ECO:0000256" key="8">
    <source>
        <dbReference type="ARBA" id="ARBA00022777"/>
    </source>
</evidence>
<evidence type="ECO:0000256" key="17">
    <source>
        <dbReference type="SAM" id="MobiDB-lite"/>
    </source>
</evidence>
<feature type="compositionally biased region" description="Basic and acidic residues" evidence="17">
    <location>
        <begin position="803"/>
        <end position="812"/>
    </location>
</feature>
<dbReference type="Gene3D" id="3.30.200.20">
    <property type="entry name" value="Phosphorylase Kinase, domain 1"/>
    <property type="match status" value="1"/>
</dbReference>
<feature type="region of interest" description="Disordered" evidence="17">
    <location>
        <begin position="1"/>
        <end position="700"/>
    </location>
</feature>
<organism evidence="19 20">
    <name type="scientific">Anopheles christyi</name>
    <dbReference type="NCBI Taxonomy" id="43041"/>
    <lineage>
        <taxon>Eukaryota</taxon>
        <taxon>Metazoa</taxon>
        <taxon>Ecdysozoa</taxon>
        <taxon>Arthropoda</taxon>
        <taxon>Hexapoda</taxon>
        <taxon>Insecta</taxon>
        <taxon>Pterygota</taxon>
        <taxon>Neoptera</taxon>
        <taxon>Endopterygota</taxon>
        <taxon>Diptera</taxon>
        <taxon>Nematocera</taxon>
        <taxon>Culicoidea</taxon>
        <taxon>Culicidae</taxon>
        <taxon>Anophelinae</taxon>
        <taxon>Anopheles</taxon>
    </lineage>
</organism>
<dbReference type="GO" id="GO:0032968">
    <property type="term" value="P:positive regulation of transcription elongation by RNA polymerase II"/>
    <property type="evidence" value="ECO:0007669"/>
    <property type="project" value="TreeGrafter"/>
</dbReference>
<comment type="similarity">
    <text evidence="2">Belongs to the protein kinase superfamily. CMGC Ser/Thr protein kinase family. CDC2/CDKX subfamily.</text>
</comment>